<keyword evidence="2" id="KW-0472">Membrane</keyword>
<evidence type="ECO:0000256" key="1">
    <source>
        <dbReference type="SAM" id="MobiDB-lite"/>
    </source>
</evidence>
<evidence type="ECO:0000313" key="4">
    <source>
        <dbReference type="Proteomes" id="UP000002058"/>
    </source>
</evidence>
<accession>C4JTP4</accession>
<proteinExistence type="predicted"/>
<dbReference type="KEGG" id="ure:UREG_05833"/>
<keyword evidence="2" id="KW-0812">Transmembrane</keyword>
<feature type="region of interest" description="Disordered" evidence="1">
    <location>
        <begin position="1"/>
        <end position="39"/>
    </location>
</feature>
<gene>
    <name evidence="3" type="ORF">UREG_05833</name>
</gene>
<evidence type="ECO:0000256" key="2">
    <source>
        <dbReference type="SAM" id="Phobius"/>
    </source>
</evidence>
<name>C4JTP4_UNCRE</name>
<evidence type="ECO:0000313" key="3">
    <source>
        <dbReference type="EMBL" id="EEP80991.1"/>
    </source>
</evidence>
<dbReference type="HOGENOM" id="CLU_1918629_0_0_1"/>
<dbReference type="RefSeq" id="XP_002585144.1">
    <property type="nucleotide sequence ID" value="XM_002585098.1"/>
</dbReference>
<dbReference type="EMBL" id="CH476617">
    <property type="protein sequence ID" value="EEP80991.1"/>
    <property type="molecule type" value="Genomic_DNA"/>
</dbReference>
<feature type="transmembrane region" description="Helical" evidence="2">
    <location>
        <begin position="94"/>
        <end position="116"/>
    </location>
</feature>
<sequence>MAEEPRSFSELRHRGKQYTSQALRRGKQKPFGHGRRENIDRRASAIHVTRQKLTAGASLSVERQSFGLRYNMPEPYAINMKEALRDWMGSKYQIGLSGLALPVLLLLSEGLFVLVAQGKAKRAQYSHSIKYR</sequence>
<dbReference type="AlphaFoldDB" id="C4JTP4"/>
<dbReference type="InParanoid" id="C4JTP4"/>
<organism evidence="3 4">
    <name type="scientific">Uncinocarpus reesii (strain UAMH 1704)</name>
    <dbReference type="NCBI Taxonomy" id="336963"/>
    <lineage>
        <taxon>Eukaryota</taxon>
        <taxon>Fungi</taxon>
        <taxon>Dikarya</taxon>
        <taxon>Ascomycota</taxon>
        <taxon>Pezizomycotina</taxon>
        <taxon>Eurotiomycetes</taxon>
        <taxon>Eurotiomycetidae</taxon>
        <taxon>Onygenales</taxon>
        <taxon>Onygenaceae</taxon>
        <taxon>Uncinocarpus</taxon>
    </lineage>
</organism>
<keyword evidence="2" id="KW-1133">Transmembrane helix</keyword>
<reference evidence="4" key="1">
    <citation type="journal article" date="2009" name="Genome Res.">
        <title>Comparative genomic analyses of the human fungal pathogens Coccidioides and their relatives.</title>
        <authorList>
            <person name="Sharpton T.J."/>
            <person name="Stajich J.E."/>
            <person name="Rounsley S.D."/>
            <person name="Gardner M.J."/>
            <person name="Wortman J.R."/>
            <person name="Jordar V.S."/>
            <person name="Maiti R."/>
            <person name="Kodira C.D."/>
            <person name="Neafsey D.E."/>
            <person name="Zeng Q."/>
            <person name="Hung C.-Y."/>
            <person name="McMahan C."/>
            <person name="Muszewska A."/>
            <person name="Grynberg M."/>
            <person name="Mandel M.A."/>
            <person name="Kellner E.M."/>
            <person name="Barker B.M."/>
            <person name="Galgiani J.N."/>
            <person name="Orbach M.J."/>
            <person name="Kirkland T.N."/>
            <person name="Cole G.T."/>
            <person name="Henn M.R."/>
            <person name="Birren B.W."/>
            <person name="Taylor J.W."/>
        </authorList>
    </citation>
    <scope>NUCLEOTIDE SEQUENCE [LARGE SCALE GENOMIC DNA]</scope>
    <source>
        <strain evidence="4">UAMH 1704</strain>
    </source>
</reference>
<feature type="compositionally biased region" description="Basic and acidic residues" evidence="1">
    <location>
        <begin position="1"/>
        <end position="12"/>
    </location>
</feature>
<dbReference type="Proteomes" id="UP000002058">
    <property type="component" value="Unassembled WGS sequence"/>
</dbReference>
<dbReference type="VEuPathDB" id="FungiDB:UREG_05833"/>
<protein>
    <submittedName>
        <fullName evidence="3">Uncharacterized protein</fullName>
    </submittedName>
</protein>
<dbReference type="GeneID" id="8443578"/>
<keyword evidence="4" id="KW-1185">Reference proteome</keyword>
<feature type="compositionally biased region" description="Basic residues" evidence="1">
    <location>
        <begin position="24"/>
        <end position="33"/>
    </location>
</feature>